<sequence>MKKFFKKLTGIDKLEELAAKGASVLAAERAAEEEAARIIAAQAAEAALTPKERASKAGEPYVNIDRVSIDPKQPGQGAFELDWNEFFIAQLVRSGYKGTNDELIVDQWFADVCRNVVLETYEQYEANNTERIQRKDLGNGRSEFS</sequence>
<organism evidence="1">
    <name type="scientific">uncultured Caudovirales phage</name>
    <dbReference type="NCBI Taxonomy" id="2100421"/>
    <lineage>
        <taxon>Viruses</taxon>
        <taxon>Duplodnaviria</taxon>
        <taxon>Heunggongvirae</taxon>
        <taxon>Uroviricota</taxon>
        <taxon>Caudoviricetes</taxon>
        <taxon>Peduoviridae</taxon>
        <taxon>Maltschvirus</taxon>
        <taxon>Maltschvirus maltsch</taxon>
    </lineage>
</organism>
<evidence type="ECO:0000313" key="1">
    <source>
        <dbReference type="EMBL" id="CAB4130079.1"/>
    </source>
</evidence>
<gene>
    <name evidence="1" type="ORF">UFOVP116_259</name>
</gene>
<reference evidence="1" key="1">
    <citation type="submission" date="2020-04" db="EMBL/GenBank/DDBJ databases">
        <authorList>
            <person name="Chiriac C."/>
            <person name="Salcher M."/>
            <person name="Ghai R."/>
            <person name="Kavagutti S V."/>
        </authorList>
    </citation>
    <scope>NUCLEOTIDE SEQUENCE</scope>
</reference>
<proteinExistence type="predicted"/>
<name>A0A6J5LEL0_9CAUD</name>
<dbReference type="EMBL" id="LR796237">
    <property type="protein sequence ID" value="CAB4130079.1"/>
    <property type="molecule type" value="Genomic_DNA"/>
</dbReference>
<protein>
    <submittedName>
        <fullName evidence="1">Uncharacterized protein</fullName>
    </submittedName>
</protein>
<accession>A0A6J5LEL0</accession>